<gene>
    <name evidence="1" type="ORF">MOC_0752</name>
</gene>
<proteinExistence type="predicted"/>
<evidence type="ECO:0000313" key="1">
    <source>
        <dbReference type="EMBL" id="AIQ88507.1"/>
    </source>
</evidence>
<dbReference type="KEGG" id="mor:MOC_0752"/>
<organism evidence="1 2">
    <name type="scientific">Methylobacterium oryzae CBMB20</name>
    <dbReference type="NCBI Taxonomy" id="693986"/>
    <lineage>
        <taxon>Bacteria</taxon>
        <taxon>Pseudomonadati</taxon>
        <taxon>Pseudomonadota</taxon>
        <taxon>Alphaproteobacteria</taxon>
        <taxon>Hyphomicrobiales</taxon>
        <taxon>Methylobacteriaceae</taxon>
        <taxon>Methylobacterium</taxon>
    </lineage>
</organism>
<dbReference type="Proteomes" id="UP000029492">
    <property type="component" value="Chromosome"/>
</dbReference>
<dbReference type="HOGENOM" id="CLU_3045257_0_0_5"/>
<name>A0A089NMB7_9HYPH</name>
<dbReference type="eggNOG" id="ENOG502ZZ1W">
    <property type="taxonomic scope" value="Bacteria"/>
</dbReference>
<dbReference type="EMBL" id="CP003811">
    <property type="protein sequence ID" value="AIQ88507.1"/>
    <property type="molecule type" value="Genomic_DNA"/>
</dbReference>
<reference evidence="1 2" key="1">
    <citation type="journal article" date="2014" name="PLoS ONE">
        <title>Genome Information of Methylobacterium oryzae, a Plant-Probiotic Methylotroph in the Phyllosphere.</title>
        <authorList>
            <person name="Kwak M.J."/>
            <person name="Jeong H."/>
            <person name="Madhaiyan M."/>
            <person name="Lee Y."/>
            <person name="Sa T.M."/>
            <person name="Oh T.K."/>
            <person name="Kim J.F."/>
        </authorList>
    </citation>
    <scope>NUCLEOTIDE SEQUENCE [LARGE SCALE GENOMIC DNA]</scope>
    <source>
        <strain evidence="1 2">CBMB20</strain>
    </source>
</reference>
<keyword evidence="2" id="KW-1185">Reference proteome</keyword>
<evidence type="ECO:0000313" key="2">
    <source>
        <dbReference type="Proteomes" id="UP000029492"/>
    </source>
</evidence>
<sequence length="54" mass="5471">MVYVLIIMLAGSGSAIGSVEFNSKQACEAAAKQIAEAERPYGGASPVTVCAPRG</sequence>
<protein>
    <submittedName>
        <fullName evidence="1">Protein of unassigned function</fullName>
    </submittedName>
</protein>
<dbReference type="AlphaFoldDB" id="A0A089NMB7"/>
<accession>A0A089NMB7</accession>
<dbReference type="STRING" id="693986.MOC_0752"/>